<keyword evidence="1" id="KW-0808">Transferase</keyword>
<organism evidence="1 2">
    <name type="scientific">Desulfovibrio subterraneus</name>
    <dbReference type="NCBI Taxonomy" id="2718620"/>
    <lineage>
        <taxon>Bacteria</taxon>
        <taxon>Pseudomonadati</taxon>
        <taxon>Thermodesulfobacteriota</taxon>
        <taxon>Desulfovibrionia</taxon>
        <taxon>Desulfovibrionales</taxon>
        <taxon>Desulfovibrionaceae</taxon>
        <taxon>Desulfovibrio</taxon>
    </lineage>
</organism>
<gene>
    <name evidence="1" type="ORF">DSM101010T_01780</name>
</gene>
<dbReference type="RefSeq" id="WP_174403514.1">
    <property type="nucleotide sequence ID" value="NZ_BLVO01000004.1"/>
</dbReference>
<evidence type="ECO:0000313" key="2">
    <source>
        <dbReference type="Proteomes" id="UP000503840"/>
    </source>
</evidence>
<dbReference type="PANTHER" id="PTHR45947">
    <property type="entry name" value="SULFOQUINOVOSYL TRANSFERASE SQD2"/>
    <property type="match status" value="1"/>
</dbReference>
<evidence type="ECO:0000313" key="1">
    <source>
        <dbReference type="EMBL" id="GFM31813.1"/>
    </source>
</evidence>
<dbReference type="InterPro" id="IPR050194">
    <property type="entry name" value="Glycosyltransferase_grp1"/>
</dbReference>
<accession>A0A7J0BDN5</accession>
<comment type="caution">
    <text evidence="1">The sequence shown here is derived from an EMBL/GenBank/DDBJ whole genome shotgun (WGS) entry which is preliminary data.</text>
</comment>
<proteinExistence type="predicted"/>
<name>A0A7J0BDN5_9BACT</name>
<dbReference type="Gene3D" id="3.40.50.2000">
    <property type="entry name" value="Glycogen Phosphorylase B"/>
    <property type="match status" value="2"/>
</dbReference>
<protein>
    <submittedName>
        <fullName evidence="1">Glycosyl transferase</fullName>
    </submittedName>
</protein>
<dbReference type="AlphaFoldDB" id="A0A7J0BDN5"/>
<dbReference type="EMBL" id="BLVO01000004">
    <property type="protein sequence ID" value="GFM31813.1"/>
    <property type="molecule type" value="Genomic_DNA"/>
</dbReference>
<dbReference type="SUPFAM" id="SSF53756">
    <property type="entry name" value="UDP-Glycosyltransferase/glycogen phosphorylase"/>
    <property type="match status" value="1"/>
</dbReference>
<keyword evidence="2" id="KW-1185">Reference proteome</keyword>
<dbReference type="Pfam" id="PF13692">
    <property type="entry name" value="Glyco_trans_1_4"/>
    <property type="match status" value="1"/>
</dbReference>
<dbReference type="PANTHER" id="PTHR45947:SF3">
    <property type="entry name" value="SULFOQUINOVOSYL TRANSFERASE SQD2"/>
    <property type="match status" value="1"/>
</dbReference>
<dbReference type="CDD" id="cd03801">
    <property type="entry name" value="GT4_PimA-like"/>
    <property type="match status" value="1"/>
</dbReference>
<reference evidence="1 2" key="1">
    <citation type="submission" date="2020-05" db="EMBL/GenBank/DDBJ databases">
        <title>Draft genome sequence of Desulfovibrio sp. strain HN2T.</title>
        <authorList>
            <person name="Ueno A."/>
            <person name="Tamazawa S."/>
            <person name="Tamamura S."/>
            <person name="Murakami T."/>
            <person name="Kiyama T."/>
            <person name="Inomata H."/>
            <person name="Amano Y."/>
            <person name="Miyakawa K."/>
            <person name="Tamaki H."/>
            <person name="Naganuma T."/>
            <person name="Kaneko K."/>
        </authorList>
    </citation>
    <scope>NUCLEOTIDE SEQUENCE [LARGE SCALE GENOMIC DNA]</scope>
    <source>
        <strain evidence="1 2">HN2</strain>
    </source>
</reference>
<dbReference type="Proteomes" id="UP000503840">
    <property type="component" value="Unassembled WGS sequence"/>
</dbReference>
<sequence length="367" mass="40010">MTVNKIRVLHVVQGLGAGGTEKVMQLLACHTDPVRFSVAVHSPQDGPRAALLRQAGIPTHVGGDAGAALDRFRPHIIHVHRGGWPEPGMMRPLRLYRQTMRRQGQAAVLVETNVFGRRDDSAGGAALDATLFVSHFCAHRYEEVEGIVTAPPRYQVLYNPVDTDFFQLNALTPEQRDYARPAIGRISRPDPGKWSPLALEFLPPAVLAMPDIRYRIIGGIDDARRFVAEKGLEANVEFCGPVLTDGELASFFDSISLLAHANDTGESFGLVIAEAMACGLPVVTHPAAGLKDNAQLELVEHGRTGLVARTADEYAAAVLHLLRNPAVARNMGIAGREKAQRLYRVQAVAKQLEHIYDDLLQRCGGHL</sequence>
<dbReference type="GO" id="GO:0016757">
    <property type="term" value="F:glycosyltransferase activity"/>
    <property type="evidence" value="ECO:0007669"/>
    <property type="project" value="TreeGrafter"/>
</dbReference>